<proteinExistence type="inferred from homology"/>
<organism evidence="9 10">
    <name type="scientific">Tessaracoccus palaemonis</name>
    <dbReference type="NCBI Taxonomy" id="2829499"/>
    <lineage>
        <taxon>Bacteria</taxon>
        <taxon>Bacillati</taxon>
        <taxon>Actinomycetota</taxon>
        <taxon>Actinomycetes</taxon>
        <taxon>Propionibacteriales</taxon>
        <taxon>Propionibacteriaceae</taxon>
        <taxon>Tessaracoccus</taxon>
    </lineage>
</organism>
<comment type="similarity">
    <text evidence="2">Belongs to the EamA transporter family.</text>
</comment>
<sequence length="294" mass="29626">MARVAAHPVGLVLIAIASVQFGAALAKGVFDEASPWTLAFLRAAVASVVLLAIARPRLRGRTARDWLLVVAYGLSLSGMNLAIYLSFERIPIGVAVTLEFIGPLALAVIGSRRLIDLLWVALAAGGVVLLGAFGAELDPVGVAFAFLAGVLWACYIALAGPLGTRWAGVEGLAVGSSLGALTLAGPVLAMGGVGLGSAHVLLVGAAVALLSSVVPYALELNARRTIRASTFSILMSLEPAAAAVFAWLVLGEVLGYTELTAMAAVVAASVGAVRTAGRRGHGTQAAGDAGAQGA</sequence>
<feature type="transmembrane region" description="Helical" evidence="7">
    <location>
        <begin position="256"/>
        <end position="273"/>
    </location>
</feature>
<evidence type="ECO:0000256" key="4">
    <source>
        <dbReference type="ARBA" id="ARBA00022692"/>
    </source>
</evidence>
<evidence type="ECO:0000256" key="5">
    <source>
        <dbReference type="ARBA" id="ARBA00022989"/>
    </source>
</evidence>
<dbReference type="Pfam" id="PF00892">
    <property type="entry name" value="EamA"/>
    <property type="match status" value="1"/>
</dbReference>
<reference evidence="9 10" key="1">
    <citation type="submission" date="2021-07" db="EMBL/GenBank/DDBJ databases">
        <title>complete genome sequencing of Tessaracoccus sp.J1M15.</title>
        <authorList>
            <person name="Bae J.-W."/>
            <person name="Kim D.-y."/>
        </authorList>
    </citation>
    <scope>NUCLEOTIDE SEQUENCE [LARGE SCALE GENOMIC DNA]</scope>
    <source>
        <strain evidence="9 10">J1M15</strain>
    </source>
</reference>
<dbReference type="PANTHER" id="PTHR42920:SF5">
    <property type="entry name" value="EAMA DOMAIN-CONTAINING PROTEIN"/>
    <property type="match status" value="1"/>
</dbReference>
<accession>A0ABX8SKD9</accession>
<dbReference type="InterPro" id="IPR051258">
    <property type="entry name" value="Diverse_Substrate_Transporter"/>
</dbReference>
<feature type="transmembrane region" description="Helical" evidence="7">
    <location>
        <begin position="172"/>
        <end position="193"/>
    </location>
</feature>
<evidence type="ECO:0000313" key="10">
    <source>
        <dbReference type="Proteomes" id="UP000824504"/>
    </source>
</evidence>
<comment type="subcellular location">
    <subcellularLocation>
        <location evidence="1">Cell membrane</location>
        <topology evidence="1">Multi-pass membrane protein</topology>
    </subcellularLocation>
</comment>
<feature type="transmembrane region" description="Helical" evidence="7">
    <location>
        <begin position="230"/>
        <end position="250"/>
    </location>
</feature>
<feature type="transmembrane region" description="Helical" evidence="7">
    <location>
        <begin position="90"/>
        <end position="110"/>
    </location>
</feature>
<keyword evidence="6 7" id="KW-0472">Membrane</keyword>
<evidence type="ECO:0000259" key="8">
    <source>
        <dbReference type="Pfam" id="PF00892"/>
    </source>
</evidence>
<keyword evidence="10" id="KW-1185">Reference proteome</keyword>
<dbReference type="PANTHER" id="PTHR42920">
    <property type="entry name" value="OS03G0707200 PROTEIN-RELATED"/>
    <property type="match status" value="1"/>
</dbReference>
<dbReference type="InterPro" id="IPR000620">
    <property type="entry name" value="EamA_dom"/>
</dbReference>
<evidence type="ECO:0000256" key="3">
    <source>
        <dbReference type="ARBA" id="ARBA00022475"/>
    </source>
</evidence>
<feature type="domain" description="EamA" evidence="8">
    <location>
        <begin position="141"/>
        <end position="270"/>
    </location>
</feature>
<evidence type="ECO:0000256" key="2">
    <source>
        <dbReference type="ARBA" id="ARBA00007362"/>
    </source>
</evidence>
<keyword evidence="4 7" id="KW-0812">Transmembrane</keyword>
<feature type="transmembrane region" description="Helical" evidence="7">
    <location>
        <begin position="36"/>
        <end position="54"/>
    </location>
</feature>
<gene>
    <name evidence="9" type="ORF">KDB89_07610</name>
</gene>
<feature type="transmembrane region" description="Helical" evidence="7">
    <location>
        <begin position="141"/>
        <end position="160"/>
    </location>
</feature>
<feature type="transmembrane region" description="Helical" evidence="7">
    <location>
        <begin position="199"/>
        <end position="218"/>
    </location>
</feature>
<protein>
    <submittedName>
        <fullName evidence="9">EamA family transporter</fullName>
    </submittedName>
</protein>
<feature type="transmembrane region" description="Helical" evidence="7">
    <location>
        <begin position="66"/>
        <end position="84"/>
    </location>
</feature>
<keyword evidence="5 7" id="KW-1133">Transmembrane helix</keyword>
<dbReference type="RefSeq" id="WP_219079841.1">
    <property type="nucleotide sequence ID" value="NZ_CP079216.1"/>
</dbReference>
<evidence type="ECO:0000256" key="7">
    <source>
        <dbReference type="SAM" id="Phobius"/>
    </source>
</evidence>
<dbReference type="EMBL" id="CP079216">
    <property type="protein sequence ID" value="QXT61679.1"/>
    <property type="molecule type" value="Genomic_DNA"/>
</dbReference>
<feature type="transmembrane region" description="Helical" evidence="7">
    <location>
        <begin position="117"/>
        <end position="135"/>
    </location>
</feature>
<evidence type="ECO:0000256" key="6">
    <source>
        <dbReference type="ARBA" id="ARBA00023136"/>
    </source>
</evidence>
<evidence type="ECO:0000256" key="1">
    <source>
        <dbReference type="ARBA" id="ARBA00004651"/>
    </source>
</evidence>
<name>A0ABX8SKD9_9ACTN</name>
<keyword evidence="3" id="KW-1003">Cell membrane</keyword>
<evidence type="ECO:0000313" key="9">
    <source>
        <dbReference type="EMBL" id="QXT61679.1"/>
    </source>
</evidence>
<dbReference type="Proteomes" id="UP000824504">
    <property type="component" value="Chromosome"/>
</dbReference>